<dbReference type="Proteomes" id="UP001316384">
    <property type="component" value="Chromosome"/>
</dbReference>
<sequence length="894" mass="96679">MTTEVPAPGGPARSTGAVGASAQTHPRTSASAVVRPRLLARLDRIERVAVVRAASGYGRTTLVSQWADAQRAAGHLVAWTARPWDDDPWVVVRDALTAGLRAHGVEVVDGASPRSLAAAIDAVAAPVLLVLDDADELDDPDAVTTLAELVASSPALRVVLVTGPRYPLLPSGPQHPVLTAVGRPLPLVALNARDLTFTAEELRAAAASWGHEVDDARLEYLMTLVGGWAGLARVVLDDTRPDDDQLATASAYAFARDVTLPSVGDADLLRIAMLVATAGDPTPETVRVVLGVAGIEAPGDVPVDVLLRLEAVGVLVRLREVGAATVPTRWRTPALLQEVLRRELERRDPELAVTVHRTLCRAALRAHPPDPRRAVEHAARARDWTLLETCWLDFGTYLVATGGPGVDAVYAAIPDEVASTSTVLAMARATARRNREEPSDARELVLGLMTQLGRLALDGAWRSRTAAGRWTGAAAALVAARAQGDLRRSMTIVRDTEVAAARAGVRGGTVGRSYWWFLVQAGRTALLEGDLGAALEMPVRAYELADPYRAPDVRASAAGHVALVHSVDGMLVDAQRWLVRHAETLDPEWEEIVRDSAADVAEALVATGRLDLAAADTALSRLDVDVRAPDVTWPFVMRARVRRAVLYGDAEGGLAQLEQIERTRHAWLEHADTVRKDVLRMRAELLLALGEYHRVADLLAESDVVGSWSDVPRARWHLLTGDPHAALRAAVVGGRRRRVNLADRTDLLVLEAWAAHEVRQPALATRAFRTARRLADEQGALRSFAHLPPEVRDTLCELSGLRFDDDELARLTATGRVIPDPAPLVPLTPRERTVLTMLDEHDTTRDVAEALTVSVNTVRKQVLSIYAKLGVHDREAALRRAHELGILRPQEPPR</sequence>
<evidence type="ECO:0000313" key="4">
    <source>
        <dbReference type="Proteomes" id="UP001316384"/>
    </source>
</evidence>
<proteinExistence type="predicted"/>
<organism evidence="3 4">
    <name type="scientific">Cellulomonas xiejunii</name>
    <dbReference type="NCBI Taxonomy" id="2968083"/>
    <lineage>
        <taxon>Bacteria</taxon>
        <taxon>Bacillati</taxon>
        <taxon>Actinomycetota</taxon>
        <taxon>Actinomycetes</taxon>
        <taxon>Micrococcales</taxon>
        <taxon>Cellulomonadaceae</taxon>
        <taxon>Cellulomonas</taxon>
    </lineage>
</organism>
<dbReference type="RefSeq" id="WP_227575269.1">
    <property type="nucleotide sequence ID" value="NZ_CP101987.1"/>
</dbReference>
<dbReference type="PROSITE" id="PS50043">
    <property type="entry name" value="HTH_LUXR_2"/>
    <property type="match status" value="1"/>
</dbReference>
<dbReference type="InterPro" id="IPR051015">
    <property type="entry name" value="EvgA-like"/>
</dbReference>
<dbReference type="PANTHER" id="PTHR45566:SF1">
    <property type="entry name" value="HTH-TYPE TRANSCRIPTIONAL REGULATOR YHJB-RELATED"/>
    <property type="match status" value="1"/>
</dbReference>
<dbReference type="PANTHER" id="PTHR45566">
    <property type="entry name" value="HTH-TYPE TRANSCRIPTIONAL REGULATOR YHJB-RELATED"/>
    <property type="match status" value="1"/>
</dbReference>
<name>A0ABY5KLP9_9CELL</name>
<dbReference type="Gene3D" id="1.10.10.10">
    <property type="entry name" value="Winged helix-like DNA-binding domain superfamily/Winged helix DNA-binding domain"/>
    <property type="match status" value="1"/>
</dbReference>
<dbReference type="InterPro" id="IPR000792">
    <property type="entry name" value="Tscrpt_reg_LuxR_C"/>
</dbReference>
<dbReference type="SMART" id="SM00421">
    <property type="entry name" value="HTH_LUXR"/>
    <property type="match status" value="1"/>
</dbReference>
<gene>
    <name evidence="3" type="ORF">NP048_16890</name>
</gene>
<dbReference type="EMBL" id="CP101987">
    <property type="protein sequence ID" value="UUI71447.1"/>
    <property type="molecule type" value="Genomic_DNA"/>
</dbReference>
<evidence type="ECO:0000259" key="2">
    <source>
        <dbReference type="PROSITE" id="PS50043"/>
    </source>
</evidence>
<dbReference type="InterPro" id="IPR036388">
    <property type="entry name" value="WH-like_DNA-bd_sf"/>
</dbReference>
<dbReference type="SUPFAM" id="SSF52540">
    <property type="entry name" value="P-loop containing nucleoside triphosphate hydrolases"/>
    <property type="match status" value="1"/>
</dbReference>
<reference evidence="3 4" key="1">
    <citation type="submission" date="2022-07" db="EMBL/GenBank/DDBJ databases">
        <title>Novel species in genus cellulomonas.</title>
        <authorList>
            <person name="Ye L."/>
        </authorList>
    </citation>
    <scope>NUCLEOTIDE SEQUENCE [LARGE SCALE GENOMIC DNA]</scope>
    <source>
        <strain evidence="4">zg-B89</strain>
    </source>
</reference>
<accession>A0ABY5KLP9</accession>
<dbReference type="InterPro" id="IPR016032">
    <property type="entry name" value="Sig_transdc_resp-reg_C-effctor"/>
</dbReference>
<dbReference type="CDD" id="cd06170">
    <property type="entry name" value="LuxR_C_like"/>
    <property type="match status" value="1"/>
</dbReference>
<dbReference type="Pfam" id="PF00196">
    <property type="entry name" value="GerE"/>
    <property type="match status" value="1"/>
</dbReference>
<feature type="region of interest" description="Disordered" evidence="1">
    <location>
        <begin position="1"/>
        <end position="30"/>
    </location>
</feature>
<feature type="domain" description="HTH luxR-type" evidence="2">
    <location>
        <begin position="820"/>
        <end position="885"/>
    </location>
</feature>
<keyword evidence="4" id="KW-1185">Reference proteome</keyword>
<evidence type="ECO:0000313" key="3">
    <source>
        <dbReference type="EMBL" id="UUI71447.1"/>
    </source>
</evidence>
<evidence type="ECO:0000256" key="1">
    <source>
        <dbReference type="SAM" id="MobiDB-lite"/>
    </source>
</evidence>
<protein>
    <submittedName>
        <fullName evidence="3">LuxR C-terminal-related transcriptional regulator</fullName>
    </submittedName>
</protein>
<dbReference type="SUPFAM" id="SSF46894">
    <property type="entry name" value="C-terminal effector domain of the bipartite response regulators"/>
    <property type="match status" value="1"/>
</dbReference>
<dbReference type="InterPro" id="IPR027417">
    <property type="entry name" value="P-loop_NTPase"/>
</dbReference>
<feature type="compositionally biased region" description="Polar residues" evidence="1">
    <location>
        <begin position="21"/>
        <end position="30"/>
    </location>
</feature>